<accession>A0ACA9PE50</accession>
<protein>
    <submittedName>
        <fullName evidence="1">12379_t:CDS:1</fullName>
    </submittedName>
</protein>
<organism evidence="1 2">
    <name type="scientific">Dentiscutata heterogama</name>
    <dbReference type="NCBI Taxonomy" id="1316150"/>
    <lineage>
        <taxon>Eukaryota</taxon>
        <taxon>Fungi</taxon>
        <taxon>Fungi incertae sedis</taxon>
        <taxon>Mucoromycota</taxon>
        <taxon>Glomeromycotina</taxon>
        <taxon>Glomeromycetes</taxon>
        <taxon>Diversisporales</taxon>
        <taxon>Gigasporaceae</taxon>
        <taxon>Dentiscutata</taxon>
    </lineage>
</organism>
<gene>
    <name evidence="1" type="ORF">DHETER_LOCUS11816</name>
</gene>
<evidence type="ECO:0000313" key="1">
    <source>
        <dbReference type="EMBL" id="CAG8702219.1"/>
    </source>
</evidence>
<keyword evidence="2" id="KW-1185">Reference proteome</keyword>
<sequence length="227" mass="26466">LTNSLIIGVRLKNTQLGNNFFRNLTFHKPIPIKQIPKNLISAWKNEFQKPESGDVKITVQGQTIFASSSILARRSEYFQSMFNGSWSESIACRQYRYSIDIPDFDYQTTLQMLIYLYTDQVDINNCPNVWNLYTIANKYLISGLEMEAKLKILEGMNIDNAVEGLFSNAWKWPDLKKRFLRYVVDNFLQIRNSQVYKDIVADRSKYPMFLELNSEILLTFVPESVES</sequence>
<dbReference type="EMBL" id="CAJVPU010027026">
    <property type="protein sequence ID" value="CAG8702219.1"/>
    <property type="molecule type" value="Genomic_DNA"/>
</dbReference>
<name>A0ACA9PE50_9GLOM</name>
<feature type="non-terminal residue" evidence="1">
    <location>
        <position position="1"/>
    </location>
</feature>
<comment type="caution">
    <text evidence="1">The sequence shown here is derived from an EMBL/GenBank/DDBJ whole genome shotgun (WGS) entry which is preliminary data.</text>
</comment>
<reference evidence="1" key="1">
    <citation type="submission" date="2021-06" db="EMBL/GenBank/DDBJ databases">
        <authorList>
            <person name="Kallberg Y."/>
            <person name="Tangrot J."/>
            <person name="Rosling A."/>
        </authorList>
    </citation>
    <scope>NUCLEOTIDE SEQUENCE</scope>
    <source>
        <strain evidence="1">IL203A</strain>
    </source>
</reference>
<evidence type="ECO:0000313" key="2">
    <source>
        <dbReference type="Proteomes" id="UP000789702"/>
    </source>
</evidence>
<proteinExistence type="predicted"/>
<dbReference type="Proteomes" id="UP000789702">
    <property type="component" value="Unassembled WGS sequence"/>
</dbReference>